<evidence type="ECO:0000256" key="10">
    <source>
        <dbReference type="ARBA" id="ARBA00023136"/>
    </source>
</evidence>
<organism evidence="12 13">
    <name type="scientific">Australozyma saopauloensis</name>
    <dbReference type="NCBI Taxonomy" id="291208"/>
    <lineage>
        <taxon>Eukaryota</taxon>
        <taxon>Fungi</taxon>
        <taxon>Dikarya</taxon>
        <taxon>Ascomycota</taxon>
        <taxon>Saccharomycotina</taxon>
        <taxon>Pichiomycetes</taxon>
        <taxon>Metschnikowiaceae</taxon>
        <taxon>Australozyma</taxon>
    </lineage>
</organism>
<evidence type="ECO:0000256" key="11">
    <source>
        <dbReference type="ARBA" id="ARBA00023180"/>
    </source>
</evidence>
<dbReference type="PANTHER" id="PTHR31392:SF1">
    <property type="entry name" value="ALPHA-1,3-MANNOSYLTRANSFERASE MNN1-RELATED"/>
    <property type="match status" value="1"/>
</dbReference>
<keyword evidence="10" id="KW-0472">Membrane</keyword>
<evidence type="ECO:0008006" key="14">
    <source>
        <dbReference type="Google" id="ProtNLM"/>
    </source>
</evidence>
<dbReference type="GO" id="GO:0006493">
    <property type="term" value="P:protein O-linked glycosylation"/>
    <property type="evidence" value="ECO:0007669"/>
    <property type="project" value="TreeGrafter"/>
</dbReference>
<dbReference type="GO" id="GO:0000139">
    <property type="term" value="C:Golgi membrane"/>
    <property type="evidence" value="ECO:0007669"/>
    <property type="project" value="UniProtKB-SubCell"/>
</dbReference>
<dbReference type="Proteomes" id="UP001338582">
    <property type="component" value="Chromosome 3"/>
</dbReference>
<comment type="subcellular location">
    <subcellularLocation>
        <location evidence="1">Golgi apparatus membrane</location>
        <topology evidence="1">Single-pass type II membrane protein</topology>
    </subcellularLocation>
</comment>
<dbReference type="EMBL" id="CP138896">
    <property type="protein sequence ID" value="WPK24939.1"/>
    <property type="molecule type" value="Genomic_DNA"/>
</dbReference>
<dbReference type="KEGG" id="asau:88173303"/>
<keyword evidence="7" id="KW-0735">Signal-anchor</keyword>
<dbReference type="Gene3D" id="3.90.550.10">
    <property type="entry name" value="Spore Coat Polysaccharide Biosynthesis Protein SpsA, Chain A"/>
    <property type="match status" value="1"/>
</dbReference>
<comment type="pathway">
    <text evidence="2">Protein modification; protein glycosylation.</text>
</comment>
<dbReference type="RefSeq" id="XP_062877322.1">
    <property type="nucleotide sequence ID" value="XM_063021252.1"/>
</dbReference>
<keyword evidence="8" id="KW-1133">Transmembrane helix</keyword>
<evidence type="ECO:0000256" key="3">
    <source>
        <dbReference type="ARBA" id="ARBA00009105"/>
    </source>
</evidence>
<dbReference type="PANTHER" id="PTHR31392">
    <property type="entry name" value="ALPHA-1,3-MANNOSYLTRANSFERASE MNN1-RELATED"/>
    <property type="match status" value="1"/>
</dbReference>
<accession>A0AAX4H9I9</accession>
<dbReference type="AlphaFoldDB" id="A0AAX4H9I9"/>
<evidence type="ECO:0000313" key="12">
    <source>
        <dbReference type="EMBL" id="WPK24939.1"/>
    </source>
</evidence>
<gene>
    <name evidence="12" type="ORF">PUMCH_002238</name>
</gene>
<keyword evidence="5" id="KW-0808">Transferase</keyword>
<keyword evidence="13" id="KW-1185">Reference proteome</keyword>
<sequence>MAGLLKMTSLVKLSKQSLMLVVLGLALINALLYVRLDPSKSKLKANSKELLGIFDNVHHRSPRLKGIRTRLEVYDEIFAQMNLHDFITKELYEDRCAIYFNHLTMSVPDWFVNPHELVELKHEAFDNFDLYRDNRLEGYRNEKDEAEREGKEPPHHPTDAEIRVDYEATIRQMKTDEQLVHDFASHVRVFDRCFLNGYTSESGLSKTNFVKLQRNFLKQSIDFQPSAADMDAKKAIYKNPVTCAEVENKIFPFITKEYPVFQKWDGLTEYFPGTKYSSMPSNQCFLTDFKKRMNGRGIVLTIGDGQVDDAARLIRTLRFYLNKYPIQILYHGGLSDTSIERLTQVSREAYHSFPPQDIWFVNTHRSIKPDYLNKFEGFANKMMAMLFNSFEEIMFLDADAGLLKGPDYFFDHQDYLRTGALFYRDRNAQEYRGNADIKFFSKMLPSIEDSIVFNIDQVTDYTLNNGFFDGHMSHYMESGLVVLNRKKHYIQPLMMTIISFYNLVHGRLYGDKEMFWLAVAISGRNDYFFNQNVAASVGELMPAAGQPNPDMKAKQLCSGHPAHIDGNDNKTLVWINSGFRFCSKSEYLDFNFREDFERKDLFKWFTNLREFLTFYASPLVVTHAILPPHNRDGGMRNIEHEPENNWEMTQYCRGYLWCAYSRIGGVIEQDGEKVDKHLEGTVVELGKEQSDHFAKVASFWIEDLPWEDTKTRFDGPDFDYELELEEHKD</sequence>
<dbReference type="InterPro" id="IPR022751">
    <property type="entry name" value="Alpha_mannosyltransferase"/>
</dbReference>
<reference evidence="12 13" key="1">
    <citation type="submission" date="2023-10" db="EMBL/GenBank/DDBJ databases">
        <title>Draft Genome Sequence of Candida saopaulonensis from a very Premature Infant with Sepsis.</title>
        <authorList>
            <person name="Ning Y."/>
            <person name="Dai R."/>
            <person name="Xiao M."/>
            <person name="Xu Y."/>
            <person name="Yan Q."/>
            <person name="Zhang L."/>
        </authorList>
    </citation>
    <scope>NUCLEOTIDE SEQUENCE [LARGE SCALE GENOMIC DNA]</scope>
    <source>
        <strain evidence="12 13">19XY460</strain>
    </source>
</reference>
<keyword evidence="6" id="KW-0812">Transmembrane</keyword>
<dbReference type="GO" id="GO:0000033">
    <property type="term" value="F:alpha-1,3-mannosyltransferase activity"/>
    <property type="evidence" value="ECO:0007669"/>
    <property type="project" value="TreeGrafter"/>
</dbReference>
<evidence type="ECO:0000256" key="6">
    <source>
        <dbReference type="ARBA" id="ARBA00022692"/>
    </source>
</evidence>
<evidence type="ECO:0000256" key="1">
    <source>
        <dbReference type="ARBA" id="ARBA00004323"/>
    </source>
</evidence>
<keyword evidence="11" id="KW-0325">Glycoprotein</keyword>
<keyword evidence="4" id="KW-0328">Glycosyltransferase</keyword>
<evidence type="ECO:0000256" key="4">
    <source>
        <dbReference type="ARBA" id="ARBA00022676"/>
    </source>
</evidence>
<dbReference type="GO" id="GO:0046354">
    <property type="term" value="P:mannan biosynthetic process"/>
    <property type="evidence" value="ECO:0007669"/>
    <property type="project" value="UniProtKB-ARBA"/>
</dbReference>
<dbReference type="GeneID" id="88173303"/>
<dbReference type="Pfam" id="PF11051">
    <property type="entry name" value="Mannosyl_trans3"/>
    <property type="match status" value="1"/>
</dbReference>
<comment type="similarity">
    <text evidence="3">Belongs to the MNN1/MNT family.</text>
</comment>
<evidence type="ECO:0000256" key="2">
    <source>
        <dbReference type="ARBA" id="ARBA00004922"/>
    </source>
</evidence>
<evidence type="ECO:0000256" key="8">
    <source>
        <dbReference type="ARBA" id="ARBA00022989"/>
    </source>
</evidence>
<dbReference type="SUPFAM" id="SSF53448">
    <property type="entry name" value="Nucleotide-diphospho-sugar transferases"/>
    <property type="match status" value="1"/>
</dbReference>
<dbReference type="InterPro" id="IPR029044">
    <property type="entry name" value="Nucleotide-diphossugar_trans"/>
</dbReference>
<evidence type="ECO:0000313" key="13">
    <source>
        <dbReference type="Proteomes" id="UP001338582"/>
    </source>
</evidence>
<evidence type="ECO:0000256" key="9">
    <source>
        <dbReference type="ARBA" id="ARBA00023034"/>
    </source>
</evidence>
<protein>
    <recommendedName>
        <fullName evidence="14">Alpha-1,3-mannosyltransferase</fullName>
    </recommendedName>
</protein>
<evidence type="ECO:0000256" key="5">
    <source>
        <dbReference type="ARBA" id="ARBA00022679"/>
    </source>
</evidence>
<name>A0AAX4H9I9_9ASCO</name>
<proteinExistence type="inferred from homology"/>
<evidence type="ECO:0000256" key="7">
    <source>
        <dbReference type="ARBA" id="ARBA00022968"/>
    </source>
</evidence>
<keyword evidence="9" id="KW-0333">Golgi apparatus</keyword>